<evidence type="ECO:0000313" key="2">
    <source>
        <dbReference type="EMBL" id="KAJ5240606.1"/>
    </source>
</evidence>
<evidence type="ECO:0000313" key="3">
    <source>
        <dbReference type="Proteomes" id="UP001147733"/>
    </source>
</evidence>
<feature type="compositionally biased region" description="Basic and acidic residues" evidence="1">
    <location>
        <begin position="46"/>
        <end position="57"/>
    </location>
</feature>
<organism evidence="2 3">
    <name type="scientific">Penicillium citrinum</name>
    <dbReference type="NCBI Taxonomy" id="5077"/>
    <lineage>
        <taxon>Eukaryota</taxon>
        <taxon>Fungi</taxon>
        <taxon>Dikarya</taxon>
        <taxon>Ascomycota</taxon>
        <taxon>Pezizomycotina</taxon>
        <taxon>Eurotiomycetes</taxon>
        <taxon>Eurotiomycetidae</taxon>
        <taxon>Eurotiales</taxon>
        <taxon>Aspergillaceae</taxon>
        <taxon>Penicillium</taxon>
    </lineage>
</organism>
<dbReference type="AlphaFoldDB" id="A0A9W9TTB8"/>
<feature type="compositionally biased region" description="Polar residues" evidence="1">
    <location>
        <begin position="329"/>
        <end position="366"/>
    </location>
</feature>
<gene>
    <name evidence="2" type="ORF">N7469_002197</name>
</gene>
<dbReference type="EMBL" id="JAPQKT010000002">
    <property type="protein sequence ID" value="KAJ5240606.1"/>
    <property type="molecule type" value="Genomic_DNA"/>
</dbReference>
<comment type="caution">
    <text evidence="2">The sequence shown here is derived from an EMBL/GenBank/DDBJ whole genome shotgun (WGS) entry which is preliminary data.</text>
</comment>
<dbReference type="Proteomes" id="UP001147733">
    <property type="component" value="Unassembled WGS sequence"/>
</dbReference>
<accession>A0A9W9TTB8</accession>
<reference evidence="2" key="1">
    <citation type="submission" date="2022-11" db="EMBL/GenBank/DDBJ databases">
        <authorList>
            <person name="Petersen C."/>
        </authorList>
    </citation>
    <scope>NUCLEOTIDE SEQUENCE</scope>
    <source>
        <strain evidence="2">IBT 23319</strain>
    </source>
</reference>
<evidence type="ECO:0000256" key="1">
    <source>
        <dbReference type="SAM" id="MobiDB-lite"/>
    </source>
</evidence>
<proteinExistence type="predicted"/>
<protein>
    <submittedName>
        <fullName evidence="2">Uncharacterized protein</fullName>
    </submittedName>
</protein>
<sequence length="366" mass="39453">MPSSTISSVHAQSTKDQQRTCLENPDPQVENIFHTRLSGRPSENSENCRKPGAEANKEGANTRLEVQYSPCELGWNTENPSNVVLGVMPNGHDLLTARPAPMGSQAHLVSEKPAASGRTGPSDGDGGHAKAPLGTTLITSPRNNADLPSLGSTITDKCHPVPTSDSIPVTVRNLSSIEASSCIKDTVYQGPGGINLIDGIPSSPTGSLDIPPNLMGGERKDVAVTIEPTQAPTLKTQWSKCLSRALEPMRADREQAKSRNRRWATEDLERLPFWFMDRAHLTEDEIEAAFRVDFQHERSFRAIHAAFKRQMRIAHEASHVNTAGGRGPNTHSPVSYSVTANSIRPPISQTGSGPPNDSQGTPPEGM</sequence>
<dbReference type="OrthoDB" id="4365878at2759"/>
<dbReference type="RefSeq" id="XP_056503611.1">
    <property type="nucleotide sequence ID" value="XM_056641117.1"/>
</dbReference>
<keyword evidence="3" id="KW-1185">Reference proteome</keyword>
<name>A0A9W9TTB8_PENCI</name>
<feature type="compositionally biased region" description="Polar residues" evidence="1">
    <location>
        <begin position="1"/>
        <end position="21"/>
    </location>
</feature>
<feature type="region of interest" description="Disordered" evidence="1">
    <location>
        <begin position="320"/>
        <end position="366"/>
    </location>
</feature>
<dbReference type="GeneID" id="81380284"/>
<reference evidence="2" key="2">
    <citation type="journal article" date="2023" name="IMA Fungus">
        <title>Comparative genomic study of the Penicillium genus elucidates a diverse pangenome and 15 lateral gene transfer events.</title>
        <authorList>
            <person name="Petersen C."/>
            <person name="Sorensen T."/>
            <person name="Nielsen M.R."/>
            <person name="Sondergaard T.E."/>
            <person name="Sorensen J.L."/>
            <person name="Fitzpatrick D.A."/>
            <person name="Frisvad J.C."/>
            <person name="Nielsen K.L."/>
        </authorList>
    </citation>
    <scope>NUCLEOTIDE SEQUENCE</scope>
    <source>
        <strain evidence="2">IBT 23319</strain>
    </source>
</reference>
<feature type="region of interest" description="Disordered" evidence="1">
    <location>
        <begin position="103"/>
        <end position="144"/>
    </location>
</feature>
<feature type="region of interest" description="Disordered" evidence="1">
    <location>
        <begin position="1"/>
        <end position="61"/>
    </location>
</feature>